<keyword evidence="1" id="KW-1133">Transmembrane helix</keyword>
<reference evidence="3" key="4">
    <citation type="submission" date="2022-04" db="EMBL/GenBank/DDBJ databases">
        <authorList>
            <person name="Komine T."/>
            <person name="Fukano H."/>
            <person name="Wada S."/>
        </authorList>
    </citation>
    <scope>NUCLEOTIDE SEQUENCE</scope>
    <source>
        <strain evidence="3">NJB18185</strain>
    </source>
</reference>
<dbReference type="Proteomes" id="UP001139505">
    <property type="component" value="Unassembled WGS sequence"/>
</dbReference>
<feature type="transmembrane region" description="Helical" evidence="1">
    <location>
        <begin position="12"/>
        <end position="36"/>
    </location>
</feature>
<dbReference type="AlphaFoldDB" id="A0AA37UPU5"/>
<dbReference type="Proteomes" id="UP000245060">
    <property type="component" value="Unassembled WGS sequence"/>
</dbReference>
<sequence length="102" mass="11212">MKGQIDWIRTVFFGAISGGFLWAIMLTLPLSVIHGVTTTRDFYTFVSATSIGIVIVGFTLYSRATTSLWRSTAVGIILAPLTGWSILLFVTLTVVLPRHGMY</sequence>
<evidence type="ECO:0000256" key="1">
    <source>
        <dbReference type="SAM" id="Phobius"/>
    </source>
</evidence>
<gene>
    <name evidence="2" type="ORF">MmonteBS_36670</name>
    <name evidence="3" type="ORF">NJB18185_13210</name>
</gene>
<feature type="transmembrane region" description="Helical" evidence="1">
    <location>
        <begin position="42"/>
        <end position="61"/>
    </location>
</feature>
<evidence type="ECO:0000313" key="3">
    <source>
        <dbReference type="EMBL" id="GKU71545.1"/>
    </source>
</evidence>
<dbReference type="EMBL" id="BFCH01000018">
    <property type="protein sequence ID" value="GBG39295.1"/>
    <property type="molecule type" value="Genomic_DNA"/>
</dbReference>
<evidence type="ECO:0000313" key="5">
    <source>
        <dbReference type="Proteomes" id="UP001139505"/>
    </source>
</evidence>
<reference evidence="2" key="1">
    <citation type="journal article" date="2018" name="Genome Announc.">
        <title>Draft Genome Sequence of Mycobacterium montefiorense Isolated from Japanese Black Salamander (Hynobius nigrescens).</title>
        <authorList>
            <person name="Fukano H."/>
            <person name="Yoshida M."/>
            <person name="Shimizu A."/>
            <person name="Iwao H."/>
            <person name="Katayama Y."/>
            <person name="Omatsu T."/>
            <person name="Mizutani T."/>
            <person name="Kurata O."/>
            <person name="Wada S."/>
            <person name="Hoshino Y."/>
        </authorList>
    </citation>
    <scope>NUCLEOTIDE SEQUENCE</scope>
    <source>
        <strain evidence="2">BS</strain>
    </source>
</reference>
<accession>A0AA37UPU5</accession>
<comment type="caution">
    <text evidence="3">The sequence shown here is derived from an EMBL/GenBank/DDBJ whole genome shotgun (WGS) entry which is preliminary data.</text>
</comment>
<organism evidence="3 5">
    <name type="scientific">Mycobacterium montefiorense</name>
    <dbReference type="NCBI Taxonomy" id="154654"/>
    <lineage>
        <taxon>Bacteria</taxon>
        <taxon>Bacillati</taxon>
        <taxon>Actinomycetota</taxon>
        <taxon>Actinomycetes</taxon>
        <taxon>Mycobacteriales</taxon>
        <taxon>Mycobacteriaceae</taxon>
        <taxon>Mycobacterium</taxon>
        <taxon>Mycobacterium simiae complex</taxon>
    </lineage>
</organism>
<protein>
    <submittedName>
        <fullName evidence="3">Uncharacterized protein</fullName>
    </submittedName>
</protein>
<keyword evidence="1" id="KW-0472">Membrane</keyword>
<evidence type="ECO:0000313" key="2">
    <source>
        <dbReference type="EMBL" id="GBG39295.1"/>
    </source>
</evidence>
<reference evidence="3" key="3">
    <citation type="journal article" date="2022" name="Microbiol. Resour. Announc.">
        <title>Draft Genome Sequences of Eight Mycobacterium montefiorense Strains Isolated from Salamanders in Captivity.</title>
        <authorList>
            <person name="Komine T."/>
            <person name="Ihara H."/>
            <person name="Fukano H."/>
            <person name="Hoshino Y."/>
            <person name="Kurata O."/>
            <person name="Wada S."/>
        </authorList>
    </citation>
    <scope>NUCLEOTIDE SEQUENCE</scope>
    <source>
        <strain evidence="3">NJB18185</strain>
    </source>
</reference>
<keyword evidence="1" id="KW-0812">Transmembrane</keyword>
<keyword evidence="4" id="KW-1185">Reference proteome</keyword>
<dbReference type="EMBL" id="BQYH01000005">
    <property type="protein sequence ID" value="GKU71545.1"/>
    <property type="molecule type" value="Genomic_DNA"/>
</dbReference>
<feature type="transmembrane region" description="Helical" evidence="1">
    <location>
        <begin position="73"/>
        <end position="96"/>
    </location>
</feature>
<name>A0AA37UPU5_9MYCO</name>
<evidence type="ECO:0000313" key="4">
    <source>
        <dbReference type="Proteomes" id="UP000245060"/>
    </source>
</evidence>
<proteinExistence type="predicted"/>
<reference evidence="4" key="2">
    <citation type="submission" date="2018-04" db="EMBL/GenBank/DDBJ databases">
        <title>Draft genome sequence of Mycobacterium montefiorense isolated from Japanese black salamander.</title>
        <authorList>
            <person name="Fukano H."/>
            <person name="Yoshida M."/>
            <person name="Shimizu A."/>
            <person name="Iwao H."/>
            <person name="Kurata O."/>
            <person name="Katayama Y."/>
            <person name="Omatsu T."/>
            <person name="Mizutani T."/>
            <person name="Wada S."/>
            <person name="Hoshino Y."/>
        </authorList>
    </citation>
    <scope>NUCLEOTIDE SEQUENCE [LARGE SCALE GENOMIC DNA]</scope>
    <source>
        <strain evidence="4">BS</strain>
    </source>
</reference>